<keyword evidence="2" id="KW-0472">Membrane</keyword>
<keyword evidence="4" id="KW-1185">Reference proteome</keyword>
<evidence type="ECO:0000256" key="2">
    <source>
        <dbReference type="SAM" id="Phobius"/>
    </source>
</evidence>
<feature type="transmembrane region" description="Helical" evidence="2">
    <location>
        <begin position="87"/>
        <end position="107"/>
    </location>
</feature>
<organism evidence="3 4">
    <name type="scientific">Sporocytophaga myxococcoides</name>
    <dbReference type="NCBI Taxonomy" id="153721"/>
    <lineage>
        <taxon>Bacteria</taxon>
        <taxon>Pseudomonadati</taxon>
        <taxon>Bacteroidota</taxon>
        <taxon>Cytophagia</taxon>
        <taxon>Cytophagales</taxon>
        <taxon>Cytophagaceae</taxon>
        <taxon>Sporocytophaga</taxon>
    </lineage>
</organism>
<keyword evidence="2" id="KW-1133">Transmembrane helix</keyword>
<reference evidence="3 4" key="1">
    <citation type="submission" date="2014-09" db="EMBL/GenBank/DDBJ databases">
        <title>Sporocytophaga myxococcoides PG-01 genome sequencing.</title>
        <authorList>
            <person name="Liu L."/>
            <person name="Gao P.J."/>
            <person name="Chen G.J."/>
            <person name="Wang L.S."/>
        </authorList>
    </citation>
    <scope>NUCLEOTIDE SEQUENCE [LARGE SCALE GENOMIC DNA]</scope>
    <source>
        <strain evidence="3 4">PG-01</strain>
    </source>
</reference>
<dbReference type="eggNOG" id="ENOG502ZD4X">
    <property type="taxonomic scope" value="Bacteria"/>
</dbReference>
<comment type="caution">
    <text evidence="3">The sequence shown here is derived from an EMBL/GenBank/DDBJ whole genome shotgun (WGS) entry which is preliminary data.</text>
</comment>
<sequence>MRQSSKAALPGLKGGTCRARPRTRLRKQSNAGEQVPSRSRQSRRPRTGYDSRFGSTADSTVGLHSAKNGQLKSIVRIGEFMSSLTKFIWISVAFISAVMLAFLSVHVERIGPELAVYGNLCGPSGSDFCYKPVLKGGFPVAYLFDAPGVSRERVLAFGEDKLSVGALVLDIAIYFAIVVLVMRGVSHFWSARVQATSRVRT</sequence>
<feature type="transmembrane region" description="Helical" evidence="2">
    <location>
        <begin position="162"/>
        <end position="182"/>
    </location>
</feature>
<dbReference type="AlphaFoldDB" id="A0A098LLH2"/>
<accession>A0A098LLH2</accession>
<dbReference type="EMBL" id="BBLT01000035">
    <property type="protein sequence ID" value="GAL87815.1"/>
    <property type="molecule type" value="Genomic_DNA"/>
</dbReference>
<evidence type="ECO:0000313" key="4">
    <source>
        <dbReference type="Proteomes" id="UP000030185"/>
    </source>
</evidence>
<name>A0A098LLH2_9BACT</name>
<proteinExistence type="predicted"/>
<evidence type="ECO:0000256" key="1">
    <source>
        <dbReference type="SAM" id="MobiDB-lite"/>
    </source>
</evidence>
<feature type="region of interest" description="Disordered" evidence="1">
    <location>
        <begin position="1"/>
        <end position="56"/>
    </location>
</feature>
<protein>
    <submittedName>
        <fullName evidence="3">Uncharacterized protein</fullName>
    </submittedName>
</protein>
<keyword evidence="2" id="KW-0812">Transmembrane</keyword>
<evidence type="ECO:0000313" key="3">
    <source>
        <dbReference type="EMBL" id="GAL87815.1"/>
    </source>
</evidence>
<dbReference type="Proteomes" id="UP000030185">
    <property type="component" value="Unassembled WGS sequence"/>
</dbReference>
<gene>
    <name evidence="3" type="ORF">MYP_5047</name>
</gene>